<feature type="domain" description="Homoserine dehydrogenase catalytic" evidence="30">
    <location>
        <begin position="616"/>
        <end position="812"/>
    </location>
</feature>
<dbReference type="InterPro" id="IPR001341">
    <property type="entry name" value="Asp_kinase"/>
</dbReference>
<evidence type="ECO:0000256" key="4">
    <source>
        <dbReference type="ARBA" id="ARBA00005056"/>
    </source>
</evidence>
<feature type="domain" description="Aspartokinase ACT" evidence="32">
    <location>
        <begin position="320"/>
        <end position="380"/>
    </location>
</feature>
<dbReference type="InterPro" id="IPR018042">
    <property type="entry name" value="Aspartate_kinase_CS"/>
</dbReference>
<dbReference type="Gene3D" id="3.40.1160.10">
    <property type="entry name" value="Acetylglutamate kinase-like"/>
    <property type="match status" value="1"/>
</dbReference>
<evidence type="ECO:0000256" key="11">
    <source>
        <dbReference type="ARBA" id="ARBA00022679"/>
    </source>
</evidence>
<evidence type="ECO:0000313" key="33">
    <source>
        <dbReference type="EMBL" id="RVU41704.1"/>
    </source>
</evidence>
<evidence type="ECO:0000256" key="28">
    <source>
        <dbReference type="PIRNR" id="PIRNR000727"/>
    </source>
</evidence>
<comment type="pathway">
    <text evidence="5 28">Amino-acid biosynthesis; L-methionine biosynthesis via de novo pathway; L-homoserine from L-aspartate: step 3/3.</text>
</comment>
<evidence type="ECO:0000259" key="31">
    <source>
        <dbReference type="Pfam" id="PF03447"/>
    </source>
</evidence>
<feature type="domain" description="Aspartate/glutamate/uridylate kinase" evidence="29">
    <location>
        <begin position="2"/>
        <end position="287"/>
    </location>
</feature>
<comment type="pathway">
    <text evidence="2 28">Amino-acid biosynthesis; L-lysine biosynthesis via DAP pathway; (S)-tetrahydrodipicolinate from L-aspartate: step 1/4.</text>
</comment>
<evidence type="ECO:0000256" key="26">
    <source>
        <dbReference type="ARBA" id="ARBA00048841"/>
    </source>
</evidence>
<dbReference type="UniPathway" id="UPA00034">
    <property type="reaction ID" value="UER00015"/>
</dbReference>
<dbReference type="InterPro" id="IPR045865">
    <property type="entry name" value="ACT-like_dom_sf"/>
</dbReference>
<dbReference type="GO" id="GO:0004412">
    <property type="term" value="F:homoserine dehydrogenase activity"/>
    <property type="evidence" value="ECO:0007669"/>
    <property type="project" value="UniProtKB-UniRule"/>
</dbReference>
<comment type="catalytic activity">
    <reaction evidence="27">
        <text>L-homoserine + NAD(+) = L-aspartate 4-semialdehyde + NADH + H(+)</text>
        <dbReference type="Rhea" id="RHEA:15757"/>
        <dbReference type="ChEBI" id="CHEBI:15378"/>
        <dbReference type="ChEBI" id="CHEBI:57476"/>
        <dbReference type="ChEBI" id="CHEBI:57540"/>
        <dbReference type="ChEBI" id="CHEBI:57945"/>
        <dbReference type="ChEBI" id="CHEBI:537519"/>
        <dbReference type="EC" id="1.1.1.3"/>
    </reaction>
    <physiologicalReaction direction="right-to-left" evidence="27">
        <dbReference type="Rhea" id="RHEA:15759"/>
    </physiologicalReaction>
</comment>
<dbReference type="EC" id="1.1.1.3" evidence="28"/>
<keyword evidence="12" id="KW-0791">Threonine biosynthesis</keyword>
<comment type="similarity">
    <text evidence="8 28">In the N-terminal section; belongs to the aspartokinase family.</text>
</comment>
<name>A0A437R4L4_9GAMM</name>
<keyword evidence="23" id="KW-0511">Multifunctional enzyme</keyword>
<accession>A0A437R4L4</accession>
<evidence type="ECO:0000256" key="16">
    <source>
        <dbReference type="ARBA" id="ARBA00022840"/>
    </source>
</evidence>
<dbReference type="InterPro" id="IPR054352">
    <property type="entry name" value="ACT_Aspartokinase"/>
</dbReference>
<comment type="similarity">
    <text evidence="7 28">In the C-terminal section; belongs to the homoserine dehydrogenase family.</text>
</comment>
<dbReference type="PANTHER" id="PTHR43070:SF3">
    <property type="entry name" value="HOMOSERINE DEHYDROGENASE"/>
    <property type="match status" value="1"/>
</dbReference>
<dbReference type="SUPFAM" id="SSF51735">
    <property type="entry name" value="NAD(P)-binding Rossmann-fold domains"/>
    <property type="match status" value="1"/>
</dbReference>
<keyword evidence="20" id="KW-0915">Sodium</keyword>
<feature type="domain" description="Aspartate/homoserine dehydrogenase NAD-binding" evidence="31">
    <location>
        <begin position="474"/>
        <end position="608"/>
    </location>
</feature>
<dbReference type="GO" id="GO:0009088">
    <property type="term" value="P:threonine biosynthetic process"/>
    <property type="evidence" value="ECO:0007669"/>
    <property type="project" value="UniProtKB-UniRule"/>
</dbReference>
<evidence type="ECO:0000256" key="15">
    <source>
        <dbReference type="ARBA" id="ARBA00022777"/>
    </source>
</evidence>
<dbReference type="InterPro" id="IPR019811">
    <property type="entry name" value="HDH_CS"/>
</dbReference>
<dbReference type="GO" id="GO:0009086">
    <property type="term" value="P:methionine biosynthetic process"/>
    <property type="evidence" value="ECO:0007669"/>
    <property type="project" value="UniProtKB-KW"/>
</dbReference>
<dbReference type="FunFam" id="3.30.2130.10:FF:000001">
    <property type="entry name" value="Bifunctional aspartokinase/homoserine dehydrogenase"/>
    <property type="match status" value="1"/>
</dbReference>
<evidence type="ECO:0000256" key="9">
    <source>
        <dbReference type="ARBA" id="ARBA00011881"/>
    </source>
</evidence>
<dbReference type="SUPFAM" id="SSF55347">
    <property type="entry name" value="Glyceraldehyde-3-phosphate dehydrogenase-like, C-terminal domain"/>
    <property type="match status" value="1"/>
</dbReference>
<evidence type="ECO:0000256" key="6">
    <source>
        <dbReference type="ARBA" id="ARBA00005139"/>
    </source>
</evidence>
<evidence type="ECO:0000256" key="2">
    <source>
        <dbReference type="ARBA" id="ARBA00004766"/>
    </source>
</evidence>
<dbReference type="SUPFAM" id="SSF55021">
    <property type="entry name" value="ACT-like"/>
    <property type="match status" value="2"/>
</dbReference>
<dbReference type="UniPathway" id="UPA00051">
    <property type="reaction ID" value="UER00462"/>
</dbReference>
<dbReference type="PROSITE" id="PS01042">
    <property type="entry name" value="HOMOSER_DHGENASE"/>
    <property type="match status" value="1"/>
</dbReference>
<dbReference type="GO" id="GO:0005524">
    <property type="term" value="F:ATP binding"/>
    <property type="evidence" value="ECO:0007669"/>
    <property type="project" value="UniProtKB-UniRule"/>
</dbReference>
<dbReference type="PIRSF" id="PIRSF000727">
    <property type="entry name" value="ThrA"/>
    <property type="match status" value="1"/>
</dbReference>
<dbReference type="EC" id="2.7.2.4" evidence="28"/>
<dbReference type="SUPFAM" id="SSF53633">
    <property type="entry name" value="Carbamate kinase-like"/>
    <property type="match status" value="1"/>
</dbReference>
<dbReference type="EMBL" id="SACS01000001">
    <property type="protein sequence ID" value="RVU41704.1"/>
    <property type="molecule type" value="Genomic_DNA"/>
</dbReference>
<comment type="catalytic activity">
    <reaction evidence="26">
        <text>L-homoserine + NADP(+) = L-aspartate 4-semialdehyde + NADPH + H(+)</text>
        <dbReference type="Rhea" id="RHEA:15761"/>
        <dbReference type="ChEBI" id="CHEBI:15378"/>
        <dbReference type="ChEBI" id="CHEBI:57476"/>
        <dbReference type="ChEBI" id="CHEBI:57783"/>
        <dbReference type="ChEBI" id="CHEBI:58349"/>
        <dbReference type="ChEBI" id="CHEBI:537519"/>
        <dbReference type="EC" id="1.1.1.3"/>
    </reaction>
    <physiologicalReaction direction="right-to-left" evidence="26">
        <dbReference type="Rhea" id="RHEA:15763"/>
    </physiologicalReaction>
</comment>
<dbReference type="Proteomes" id="UP000283077">
    <property type="component" value="Unassembled WGS sequence"/>
</dbReference>
<evidence type="ECO:0000256" key="18">
    <source>
        <dbReference type="ARBA" id="ARBA00023002"/>
    </source>
</evidence>
<comment type="pathway">
    <text evidence="6 28">Amino-acid biosynthesis; L-threonine biosynthesis; L-threonine from L-aspartate: step 1/5.</text>
</comment>
<dbReference type="UniPathway" id="UPA00050">
    <property type="reaction ID" value="UER00063"/>
</dbReference>
<keyword evidence="14 28" id="KW-0547">Nucleotide-binding</keyword>
<keyword evidence="21" id="KW-0457">Lysine biosynthesis</keyword>
<dbReference type="Pfam" id="PF00742">
    <property type="entry name" value="Homoserine_dh"/>
    <property type="match status" value="1"/>
</dbReference>
<evidence type="ECO:0000256" key="10">
    <source>
        <dbReference type="ARBA" id="ARBA00022605"/>
    </source>
</evidence>
<dbReference type="GO" id="GO:0009090">
    <property type="term" value="P:homoserine biosynthetic process"/>
    <property type="evidence" value="ECO:0007669"/>
    <property type="project" value="UniProtKB-ARBA"/>
</dbReference>
<dbReference type="FunFam" id="3.30.360.10:FF:000006">
    <property type="entry name" value="Bifunctional aspartokinase/homoserine dehydrogenase"/>
    <property type="match status" value="1"/>
</dbReference>
<dbReference type="FunFam" id="3.40.50.720:FF:000083">
    <property type="entry name" value="Bifunctional aspartokinase/homoserine dehydrogenase"/>
    <property type="match status" value="1"/>
</dbReference>
<evidence type="ECO:0000256" key="12">
    <source>
        <dbReference type="ARBA" id="ARBA00022697"/>
    </source>
</evidence>
<dbReference type="Gene3D" id="3.30.360.10">
    <property type="entry name" value="Dihydrodipicolinate Reductase, domain 2"/>
    <property type="match status" value="1"/>
</dbReference>
<evidence type="ECO:0000256" key="5">
    <source>
        <dbReference type="ARBA" id="ARBA00005062"/>
    </source>
</evidence>
<dbReference type="Pfam" id="PF03447">
    <property type="entry name" value="NAD_binding_3"/>
    <property type="match status" value="1"/>
</dbReference>
<proteinExistence type="inferred from homology"/>
<keyword evidence="34" id="KW-1185">Reference proteome</keyword>
<comment type="pathway">
    <text evidence="3 28">Amino-acid biosynthesis; L-methionine biosynthesis via de novo pathway; L-homoserine from L-aspartate: step 1/3.</text>
</comment>
<protein>
    <recommendedName>
        <fullName evidence="28">Bifunctional aspartokinase/homoserine dehydrogenase</fullName>
    </recommendedName>
    <domain>
        <recommendedName>
            <fullName evidence="28">Aspartokinase</fullName>
            <ecNumber evidence="28">2.7.2.4</ecNumber>
        </recommendedName>
    </domain>
    <domain>
        <recommendedName>
            <fullName evidence="28">Homoserine dehydrogenase</fullName>
            <ecNumber evidence="28">1.1.1.3</ecNumber>
        </recommendedName>
    </domain>
</protein>
<sequence>MKVLKFGGSSLASVERFLEVAGIVKQQLSAEPIALVLSAPQGVTNMLVELTDLAFLGTDYLPVLQQWQQRLSGLQQQAQAQLSAAANHALSQVREAQFATLAAQLQGVALLQYCPDHIKARILGLGEQFSVALMTGLLQGLHIQTAALDSVQCVKSQGDFLNAVADIPASETALAAAIKAVPQSVQVLVMAGFVSSNAKGELCLLGRNGSDYSAAIVAASLRASVCEIWTDVDGVYSADPRQVKQAQLIDHLSYDEAMELSYFGAKVLHPKTIGPLARYQIPCYIKNTLNPAAPGTCIDANNNGDSLVKGISSLEHLALITVSGPGLKGVVGMASRVFATMAREQVSVSLITQSSSEFSISFCVAQLDLGVAKQALETEFELELQGKLLRPLSIQSDMAIVSLVGDGMRQHRGVAAKFFASLSQARVNVVAIAQDSSERSISAVVEQKACRNAVKVCHENFFSHVPSIDVFLVGCGVVGSELLAQFQRQQQFLKQRNVRLTVYGIANSKALLLDGQGIDLSNWQQRITDQKAQFSLAALTQFVQDHHLTNPVLIDCTSAEPVAMQYANFLAAGFHVVTPNKKANTASLEYYRELRSVAQKNRRRFLYETTVGAGLPVIDTLQGLLNAGDELMAFEGILSGSLSYMFGELEQGVKLSDVTAKAKALGFTEPDPRDDLSGMDVARKLLILAREAGMQLDLTDVTVESVLPTDFAPGSNVSDFMQQLPELDSWFADKVAAAAAQGKVLRYIGEIEQGKCKVSVKALDSNHPLAKVKDGENALAIHTRYYQPIPFVLRGYGAGAAVTAAGVFGDVMRTLGWQQEM</sequence>
<dbReference type="Pfam" id="PF22468">
    <property type="entry name" value="ACT_9"/>
    <property type="match status" value="2"/>
</dbReference>
<evidence type="ECO:0000256" key="21">
    <source>
        <dbReference type="ARBA" id="ARBA00023154"/>
    </source>
</evidence>
<evidence type="ECO:0000256" key="24">
    <source>
        <dbReference type="ARBA" id="ARBA00044938"/>
    </source>
</evidence>
<dbReference type="RefSeq" id="WP_127697100.1">
    <property type="nucleotide sequence ID" value="NZ_SACS01000001.1"/>
</dbReference>
<keyword evidence="15 28" id="KW-0418">Kinase</keyword>
<evidence type="ECO:0000259" key="32">
    <source>
        <dbReference type="Pfam" id="PF22468"/>
    </source>
</evidence>
<dbReference type="GO" id="GO:0046872">
    <property type="term" value="F:metal ion binding"/>
    <property type="evidence" value="ECO:0007669"/>
    <property type="project" value="UniProtKB-KW"/>
</dbReference>
<dbReference type="GO" id="GO:0009089">
    <property type="term" value="P:lysine biosynthetic process via diaminopimelate"/>
    <property type="evidence" value="ECO:0007669"/>
    <property type="project" value="UniProtKB-UniRule"/>
</dbReference>
<dbReference type="InterPro" id="IPR036291">
    <property type="entry name" value="NAD(P)-bd_dom_sf"/>
</dbReference>
<evidence type="ECO:0000256" key="14">
    <source>
        <dbReference type="ARBA" id="ARBA00022741"/>
    </source>
</evidence>
<evidence type="ECO:0000313" key="34">
    <source>
        <dbReference type="Proteomes" id="UP000283077"/>
    </source>
</evidence>
<dbReference type="PROSITE" id="PS00324">
    <property type="entry name" value="ASPARTOKINASE"/>
    <property type="match status" value="1"/>
</dbReference>
<dbReference type="NCBIfam" id="TIGR00657">
    <property type="entry name" value="asp_kinases"/>
    <property type="match status" value="1"/>
</dbReference>
<comment type="caution">
    <text evidence="33">The sequence shown here is derived from an EMBL/GenBank/DDBJ whole genome shotgun (WGS) entry which is preliminary data.</text>
</comment>
<comment type="function">
    <text evidence="24">Bifunctional aspartate kinase and homoserine dehydrogenase that catalyzes the first and the third steps toward the synthesis of lysine, methionine and threonine from aspartate.</text>
</comment>
<dbReference type="InterPro" id="IPR041743">
    <property type="entry name" value="AK-HSDH_N"/>
</dbReference>
<comment type="catalytic activity">
    <reaction evidence="25">
        <text>L-aspartate + ATP = 4-phospho-L-aspartate + ADP</text>
        <dbReference type="Rhea" id="RHEA:23776"/>
        <dbReference type="ChEBI" id="CHEBI:29991"/>
        <dbReference type="ChEBI" id="CHEBI:30616"/>
        <dbReference type="ChEBI" id="CHEBI:57535"/>
        <dbReference type="ChEBI" id="CHEBI:456216"/>
        <dbReference type="EC" id="2.7.2.4"/>
    </reaction>
    <physiologicalReaction direction="left-to-right" evidence="25">
        <dbReference type="Rhea" id="RHEA:23777"/>
    </physiologicalReaction>
</comment>
<dbReference type="InterPro" id="IPR049638">
    <property type="entry name" value="AK-HD"/>
</dbReference>
<comment type="pathway">
    <text evidence="4 28">Amino-acid biosynthesis; L-threonine biosynthesis; L-threonine from L-aspartate: step 3/5.</text>
</comment>
<keyword evidence="22" id="KW-0486">Methionine biosynthesis</keyword>
<feature type="domain" description="Aspartokinase ACT" evidence="32">
    <location>
        <begin position="401"/>
        <end position="461"/>
    </location>
</feature>
<dbReference type="CDD" id="cd04922">
    <property type="entry name" value="ACT_AKi-HSDH-ThrA_2"/>
    <property type="match status" value="1"/>
</dbReference>
<keyword evidence="13" id="KW-0479">Metal-binding</keyword>
<dbReference type="GO" id="GO:0004072">
    <property type="term" value="F:aspartate kinase activity"/>
    <property type="evidence" value="ECO:0007669"/>
    <property type="project" value="UniProtKB-UniRule"/>
</dbReference>
<evidence type="ECO:0000256" key="7">
    <source>
        <dbReference type="ARBA" id="ARBA00007952"/>
    </source>
</evidence>
<gene>
    <name evidence="33" type="ORF">EOE67_00445</name>
</gene>
<dbReference type="OrthoDB" id="9799110at2"/>
<evidence type="ECO:0000259" key="30">
    <source>
        <dbReference type="Pfam" id="PF00742"/>
    </source>
</evidence>
<dbReference type="NCBIfam" id="NF006959">
    <property type="entry name" value="PRK09436.1"/>
    <property type="match status" value="1"/>
</dbReference>
<dbReference type="InterPro" id="IPR036393">
    <property type="entry name" value="AceGlu_kinase-like_sf"/>
</dbReference>
<dbReference type="InterPro" id="IPR001048">
    <property type="entry name" value="Asp/Glu/Uridylate_kinase"/>
</dbReference>
<organism evidence="33 34">
    <name type="scientific">Rheinheimera riviphila</name>
    <dbReference type="NCBI Taxonomy" id="1834037"/>
    <lineage>
        <taxon>Bacteria</taxon>
        <taxon>Pseudomonadati</taxon>
        <taxon>Pseudomonadota</taxon>
        <taxon>Gammaproteobacteria</taxon>
        <taxon>Chromatiales</taxon>
        <taxon>Chromatiaceae</taxon>
        <taxon>Rheinheimera</taxon>
    </lineage>
</organism>
<evidence type="ECO:0000256" key="22">
    <source>
        <dbReference type="ARBA" id="ARBA00023167"/>
    </source>
</evidence>
<keyword evidence="11 28" id="KW-0808">Transferase</keyword>
<dbReference type="Gene3D" id="3.40.50.720">
    <property type="entry name" value="NAD(P)-binding Rossmann-like Domain"/>
    <property type="match status" value="1"/>
</dbReference>
<dbReference type="InterPro" id="IPR011147">
    <property type="entry name" value="Bifunc_Aspkin/hSer_DH"/>
</dbReference>
<evidence type="ECO:0000256" key="8">
    <source>
        <dbReference type="ARBA" id="ARBA00010046"/>
    </source>
</evidence>
<evidence type="ECO:0000256" key="1">
    <source>
        <dbReference type="ARBA" id="ARBA00001920"/>
    </source>
</evidence>
<comment type="subunit">
    <text evidence="9 28">Homotetramer.</text>
</comment>
<dbReference type="CDD" id="cd04257">
    <property type="entry name" value="AAK_AK-HSDH"/>
    <property type="match status" value="1"/>
</dbReference>
<dbReference type="GO" id="GO:0050661">
    <property type="term" value="F:NADP binding"/>
    <property type="evidence" value="ECO:0007669"/>
    <property type="project" value="UniProtKB-UniRule"/>
</dbReference>
<dbReference type="InterPro" id="IPR005106">
    <property type="entry name" value="Asp/hSer_DH_NAD-bd"/>
</dbReference>
<dbReference type="Pfam" id="PF00696">
    <property type="entry name" value="AA_kinase"/>
    <property type="match status" value="1"/>
</dbReference>
<dbReference type="NCBIfam" id="NF007003">
    <property type="entry name" value="PRK09466.1"/>
    <property type="match status" value="1"/>
</dbReference>
<evidence type="ECO:0000256" key="27">
    <source>
        <dbReference type="ARBA" id="ARBA00049031"/>
    </source>
</evidence>
<evidence type="ECO:0000256" key="25">
    <source>
        <dbReference type="ARBA" id="ARBA00048561"/>
    </source>
</evidence>
<keyword evidence="16 28" id="KW-0067">ATP-binding</keyword>
<keyword evidence="17 28" id="KW-0521">NADP</keyword>
<keyword evidence="19" id="KW-0520">NAD</keyword>
<dbReference type="PANTHER" id="PTHR43070">
    <property type="match status" value="1"/>
</dbReference>
<evidence type="ECO:0000256" key="13">
    <source>
        <dbReference type="ARBA" id="ARBA00022723"/>
    </source>
</evidence>
<dbReference type="InterPro" id="IPR001342">
    <property type="entry name" value="HDH_cat"/>
</dbReference>
<evidence type="ECO:0000256" key="20">
    <source>
        <dbReference type="ARBA" id="ARBA00023053"/>
    </source>
</evidence>
<evidence type="ECO:0000256" key="23">
    <source>
        <dbReference type="ARBA" id="ARBA00023268"/>
    </source>
</evidence>
<evidence type="ECO:0000256" key="3">
    <source>
        <dbReference type="ARBA" id="ARBA00004986"/>
    </source>
</evidence>
<dbReference type="CDD" id="cd04921">
    <property type="entry name" value="ACT_AKi-HSDH-ThrA-like_1"/>
    <property type="match status" value="1"/>
</dbReference>
<evidence type="ECO:0000256" key="19">
    <source>
        <dbReference type="ARBA" id="ARBA00023027"/>
    </source>
</evidence>
<dbReference type="AlphaFoldDB" id="A0A437R4L4"/>
<evidence type="ECO:0000256" key="17">
    <source>
        <dbReference type="ARBA" id="ARBA00022857"/>
    </source>
</evidence>
<evidence type="ECO:0000259" key="29">
    <source>
        <dbReference type="Pfam" id="PF00696"/>
    </source>
</evidence>
<dbReference type="Gene3D" id="3.30.2130.10">
    <property type="entry name" value="VC0802-like"/>
    <property type="match status" value="1"/>
</dbReference>
<keyword evidence="18 28" id="KW-0560">Oxidoreductase</keyword>
<keyword evidence="10 28" id="KW-0028">Amino-acid biosynthesis</keyword>
<reference evidence="33 34" key="1">
    <citation type="submission" date="2019-01" db="EMBL/GenBank/DDBJ databases">
        <authorList>
            <person name="Chen W.-M."/>
        </authorList>
    </citation>
    <scope>NUCLEOTIDE SEQUENCE [LARGE SCALE GENOMIC DNA]</scope>
    <source>
        <strain evidence="33 34">KYPC3</strain>
    </source>
</reference>
<comment type="cofactor">
    <cofactor evidence="1">
        <name>a metal cation</name>
        <dbReference type="ChEBI" id="CHEBI:25213"/>
    </cofactor>
</comment>